<dbReference type="AlphaFoldDB" id="A0A0M3HTN3"/>
<proteinExistence type="predicted"/>
<evidence type="ECO:0000313" key="1">
    <source>
        <dbReference type="Proteomes" id="UP000036681"/>
    </source>
</evidence>
<name>A0A0M3HTN3_ASCLU</name>
<dbReference type="Proteomes" id="UP000036681">
    <property type="component" value="Unplaced"/>
</dbReference>
<keyword evidence="1" id="KW-1185">Reference proteome</keyword>
<protein>
    <submittedName>
        <fullName evidence="2">Uncharacterized protein</fullName>
    </submittedName>
</protein>
<dbReference type="WBParaSite" id="ALUE_0000602701-mRNA-1">
    <property type="protein sequence ID" value="ALUE_0000602701-mRNA-1"/>
    <property type="gene ID" value="ALUE_0000602701"/>
</dbReference>
<sequence length="549" mass="63546">MIVDGVAEMFISKWALYDERISIGKLRLIHVPDFTIALRPLNRYHILSQDGHNYDTGDILLLRFSVDDDYSFNVEHTATGDALYGYQRGSFFKERIFLKRNINRLEVVGYRREPAGDRYIKNQGESIIIEHRLENTALWLVRNQLITDVADYKCVLQTTLNFYVRILYTKRQRLIDSIMQMKHHAGSSSCIIRSENEQVFLVSATGEETIVVITEKEKLRYRVYYTRPPAETNFICHKLDRSEMTATPSIKGPIQGVDFEAREKQLHIFKERSTAYSLALKDGKITSFRPGVEQTDHFKAFAYGHSSAPHKLPWQTNRDLELRRDKYAFFYCSSDDVLRWLVPSKRINEIFEEDRKLGPGNDECGVGRLHAAFHGARNATQEFLSEEEGLAKALECSNVSVRYFGAIKCAIFIVDDPNQLDTFSATGTGCAFDKNIRMFMEYSKDLTRWASRLTIVREESAEVATVLQRNILIPYKQSQFFMDVDEKDFPIKLKISFERGSFNVVHVKENEVHYKISQKDDSSCTLKFGKKRIEQDAQEEIYWLPIASV</sequence>
<accession>A0A0M3HTN3</accession>
<reference evidence="2" key="1">
    <citation type="submission" date="2016-05" db="UniProtKB">
        <authorList>
            <consortium name="WormBaseParasite"/>
        </authorList>
    </citation>
    <scope>IDENTIFICATION</scope>
</reference>
<evidence type="ECO:0000313" key="2">
    <source>
        <dbReference type="WBParaSite" id="ALUE_0000602701-mRNA-1"/>
    </source>
</evidence>
<organism evidence="1 2">
    <name type="scientific">Ascaris lumbricoides</name>
    <name type="common">Giant roundworm</name>
    <dbReference type="NCBI Taxonomy" id="6252"/>
    <lineage>
        <taxon>Eukaryota</taxon>
        <taxon>Metazoa</taxon>
        <taxon>Ecdysozoa</taxon>
        <taxon>Nematoda</taxon>
        <taxon>Chromadorea</taxon>
        <taxon>Rhabditida</taxon>
        <taxon>Spirurina</taxon>
        <taxon>Ascaridomorpha</taxon>
        <taxon>Ascaridoidea</taxon>
        <taxon>Ascarididae</taxon>
        <taxon>Ascaris</taxon>
    </lineage>
</organism>